<dbReference type="PANTHER" id="PTHR45784:SF3">
    <property type="entry name" value="C-TYPE LECTIN DOMAIN FAMILY 4 MEMBER K-LIKE-RELATED"/>
    <property type="match status" value="1"/>
</dbReference>
<dbReference type="RefSeq" id="XP_019211825.1">
    <property type="nucleotide sequence ID" value="XM_019356280.2"/>
</dbReference>
<feature type="domain" description="C-type lectin" evidence="1">
    <location>
        <begin position="104"/>
        <end position="207"/>
    </location>
</feature>
<dbReference type="Gene3D" id="3.10.100.10">
    <property type="entry name" value="Mannose-Binding Protein A, subunit A"/>
    <property type="match status" value="2"/>
</dbReference>
<dbReference type="Proteomes" id="UP000005207">
    <property type="component" value="Linkage group LG15"/>
</dbReference>
<dbReference type="Pfam" id="PF00059">
    <property type="entry name" value="Lectin_C"/>
    <property type="match status" value="2"/>
</dbReference>
<proteinExistence type="predicted"/>
<sequence length="286" mass="32926">MKFMSFLSGWHISTCLPRQYHFVADAKNWTDAQTYCRQTYTDLVTIQNAEELDEFISTLSSAGYNSEVWIGLYNEIDWKWSNGYTGIGADYQTWTSGTQQNPEFVFVNEISSWSSAQRYCRENYIDLATVTSDGENQKLQMISSAWIGLYRNPNVLWSDGSSFFYSNFNYGPNRIRSMTVTCGFSSLQSSGTWNFWPCKTKLPFVCYYDPPVSHRQMLKLSINLDPSLELNMNVKEDLLKMLQERLKEKGISGGVTLKWRKQSDGKVFHKDEDATTVNPSCEQILT</sequence>
<keyword evidence="3" id="KW-1185">Reference proteome</keyword>
<dbReference type="InterPro" id="IPR016186">
    <property type="entry name" value="C-type_lectin-like/link_sf"/>
</dbReference>
<evidence type="ECO:0000259" key="1">
    <source>
        <dbReference type="PROSITE" id="PS50041"/>
    </source>
</evidence>
<dbReference type="GeneID" id="102078167"/>
<dbReference type="OMA" id="HIIGTEN"/>
<reference evidence="2" key="3">
    <citation type="submission" date="2025-09" db="UniProtKB">
        <authorList>
            <consortium name="Ensembl"/>
        </authorList>
    </citation>
    <scope>IDENTIFICATION</scope>
</reference>
<dbReference type="SUPFAM" id="SSF56436">
    <property type="entry name" value="C-type lectin-like"/>
    <property type="match status" value="2"/>
</dbReference>
<protein>
    <submittedName>
        <fullName evidence="2">Putative C-type lectin domain family 20 member A</fullName>
    </submittedName>
</protein>
<dbReference type="PROSITE" id="PS50041">
    <property type="entry name" value="C_TYPE_LECTIN_2"/>
    <property type="match status" value="2"/>
</dbReference>
<accession>A0A669ETZ4</accession>
<evidence type="ECO:0000313" key="2">
    <source>
        <dbReference type="Ensembl" id="ENSONIP00000074938.1"/>
    </source>
</evidence>
<organism evidence="2 3">
    <name type="scientific">Oreochromis niloticus</name>
    <name type="common">Nile tilapia</name>
    <name type="synonym">Tilapia nilotica</name>
    <dbReference type="NCBI Taxonomy" id="8128"/>
    <lineage>
        <taxon>Eukaryota</taxon>
        <taxon>Metazoa</taxon>
        <taxon>Chordata</taxon>
        <taxon>Craniata</taxon>
        <taxon>Vertebrata</taxon>
        <taxon>Euteleostomi</taxon>
        <taxon>Actinopterygii</taxon>
        <taxon>Neopterygii</taxon>
        <taxon>Teleostei</taxon>
        <taxon>Neoteleostei</taxon>
        <taxon>Acanthomorphata</taxon>
        <taxon>Ovalentaria</taxon>
        <taxon>Cichlomorphae</taxon>
        <taxon>Cichliformes</taxon>
        <taxon>Cichlidae</taxon>
        <taxon>African cichlids</taxon>
        <taxon>Pseudocrenilabrinae</taxon>
        <taxon>Oreochromini</taxon>
        <taxon>Oreochromis</taxon>
    </lineage>
</organism>
<dbReference type="Ensembl" id="ENSONIT00000047689.1">
    <property type="protein sequence ID" value="ENSONIP00000074938.1"/>
    <property type="gene ID" value="ENSONIG00000028431.1"/>
</dbReference>
<reference evidence="3" key="1">
    <citation type="submission" date="2012-01" db="EMBL/GenBank/DDBJ databases">
        <title>The Genome Sequence of Oreochromis niloticus (Nile Tilapia).</title>
        <authorList>
            <consortium name="Broad Institute Genome Assembly Team"/>
            <consortium name="Broad Institute Sequencing Platform"/>
            <person name="Di Palma F."/>
            <person name="Johnson J."/>
            <person name="Lander E.S."/>
            <person name="Lindblad-Toh K."/>
        </authorList>
    </citation>
    <scope>NUCLEOTIDE SEQUENCE [LARGE SCALE GENOMIC DNA]</scope>
</reference>
<dbReference type="OrthoDB" id="7357196at2759"/>
<evidence type="ECO:0000313" key="3">
    <source>
        <dbReference type="Proteomes" id="UP000005207"/>
    </source>
</evidence>
<dbReference type="InterPro" id="IPR001304">
    <property type="entry name" value="C-type_lectin-like"/>
</dbReference>
<reference evidence="2" key="2">
    <citation type="submission" date="2025-08" db="UniProtKB">
        <authorList>
            <consortium name="Ensembl"/>
        </authorList>
    </citation>
    <scope>IDENTIFICATION</scope>
</reference>
<dbReference type="InParanoid" id="A0A669ETZ4"/>
<dbReference type="AlphaFoldDB" id="A0A669ETZ4"/>
<name>A0A669ETZ4_ORENI</name>
<gene>
    <name evidence="2" type="primary">LOC102078167</name>
</gene>
<dbReference type="PANTHER" id="PTHR45784">
    <property type="entry name" value="C-TYPE LECTIN DOMAIN FAMILY 20 MEMBER A-RELATED"/>
    <property type="match status" value="1"/>
</dbReference>
<dbReference type="SMART" id="SM00034">
    <property type="entry name" value="CLECT"/>
    <property type="match status" value="1"/>
</dbReference>
<feature type="domain" description="C-type lectin" evidence="1">
    <location>
        <begin position="20"/>
        <end position="103"/>
    </location>
</feature>
<dbReference type="GeneTree" id="ENSGT01100000263473"/>
<dbReference type="InterPro" id="IPR016187">
    <property type="entry name" value="CTDL_fold"/>
</dbReference>